<keyword evidence="4 10" id="KW-0812">Transmembrane</keyword>
<dbReference type="GO" id="GO:0012505">
    <property type="term" value="C:endomembrane system"/>
    <property type="evidence" value="ECO:0007669"/>
    <property type="project" value="TreeGrafter"/>
</dbReference>
<evidence type="ECO:0000256" key="9">
    <source>
        <dbReference type="ARBA" id="ARBA00038341"/>
    </source>
</evidence>
<keyword evidence="15" id="KW-1185">Reference proteome</keyword>
<feature type="transmembrane region" description="Helical" evidence="10">
    <location>
        <begin position="175"/>
        <end position="201"/>
    </location>
</feature>
<dbReference type="InterPro" id="IPR006153">
    <property type="entry name" value="Cation/H_exchanger_TM"/>
</dbReference>
<evidence type="ECO:0000256" key="7">
    <source>
        <dbReference type="ARBA" id="ARBA00023065"/>
    </source>
</evidence>
<dbReference type="EMBL" id="OU503046">
    <property type="protein sequence ID" value="CAI9770762.1"/>
    <property type="molecule type" value="Genomic_DNA"/>
</dbReference>
<dbReference type="InterPro" id="IPR050794">
    <property type="entry name" value="CPA2_transporter"/>
</dbReference>
<dbReference type="Pfam" id="PF23256">
    <property type="entry name" value="CHX17_2nd"/>
    <property type="match status" value="1"/>
</dbReference>
<feature type="transmembrane region" description="Helical" evidence="10">
    <location>
        <begin position="387"/>
        <end position="410"/>
    </location>
</feature>
<dbReference type="Gene3D" id="1.20.1530.20">
    <property type="match status" value="1"/>
</dbReference>
<feature type="domain" description="Cation/H(+) antiporter C-terminal" evidence="13">
    <location>
        <begin position="606"/>
        <end position="747"/>
    </location>
</feature>
<accession>A0AAD1ZJ43</accession>
<dbReference type="GO" id="GO:0006813">
    <property type="term" value="P:potassium ion transport"/>
    <property type="evidence" value="ECO:0007669"/>
    <property type="project" value="UniProtKB-KW"/>
</dbReference>
<evidence type="ECO:0000256" key="2">
    <source>
        <dbReference type="ARBA" id="ARBA00022448"/>
    </source>
</evidence>
<feature type="domain" description="Cation/H(+) antiporter central" evidence="12">
    <location>
        <begin position="461"/>
        <end position="590"/>
    </location>
</feature>
<organism evidence="14 15">
    <name type="scientific">Fraxinus pennsylvanica</name>
    <dbReference type="NCBI Taxonomy" id="56036"/>
    <lineage>
        <taxon>Eukaryota</taxon>
        <taxon>Viridiplantae</taxon>
        <taxon>Streptophyta</taxon>
        <taxon>Embryophyta</taxon>
        <taxon>Tracheophyta</taxon>
        <taxon>Spermatophyta</taxon>
        <taxon>Magnoliopsida</taxon>
        <taxon>eudicotyledons</taxon>
        <taxon>Gunneridae</taxon>
        <taxon>Pentapetalae</taxon>
        <taxon>asterids</taxon>
        <taxon>lamiids</taxon>
        <taxon>Lamiales</taxon>
        <taxon>Oleaceae</taxon>
        <taxon>Oleeae</taxon>
        <taxon>Fraxinus</taxon>
    </lineage>
</organism>
<proteinExistence type="inferred from homology"/>
<evidence type="ECO:0000256" key="10">
    <source>
        <dbReference type="SAM" id="Phobius"/>
    </source>
</evidence>
<dbReference type="GO" id="GO:0016020">
    <property type="term" value="C:membrane"/>
    <property type="evidence" value="ECO:0007669"/>
    <property type="project" value="UniProtKB-SubCell"/>
</dbReference>
<feature type="transmembrane region" description="Helical" evidence="10">
    <location>
        <begin position="207"/>
        <end position="225"/>
    </location>
</feature>
<keyword evidence="5" id="KW-0630">Potassium</keyword>
<evidence type="ECO:0000256" key="8">
    <source>
        <dbReference type="ARBA" id="ARBA00023136"/>
    </source>
</evidence>
<comment type="similarity">
    <text evidence="9">Belongs to the monovalent cation:proton antiporter 2 (CPA2) transporter (TC 2.A.37) family. CHX (TC 2.A.37.4) subfamily.</text>
</comment>
<keyword evidence="6 10" id="KW-1133">Transmembrane helix</keyword>
<evidence type="ECO:0008006" key="16">
    <source>
        <dbReference type="Google" id="ProtNLM"/>
    </source>
</evidence>
<feature type="domain" description="Cation/H+ exchanger transmembrane" evidence="11">
    <location>
        <begin position="103"/>
        <end position="401"/>
    </location>
</feature>
<feature type="transmembrane region" description="Helical" evidence="10">
    <location>
        <begin position="145"/>
        <end position="163"/>
    </location>
</feature>
<evidence type="ECO:0000256" key="4">
    <source>
        <dbReference type="ARBA" id="ARBA00022692"/>
    </source>
</evidence>
<dbReference type="GO" id="GO:0015297">
    <property type="term" value="F:antiporter activity"/>
    <property type="evidence" value="ECO:0007669"/>
    <property type="project" value="InterPro"/>
</dbReference>
<dbReference type="GO" id="GO:0006885">
    <property type="term" value="P:regulation of pH"/>
    <property type="evidence" value="ECO:0007669"/>
    <property type="project" value="TreeGrafter"/>
</dbReference>
<evidence type="ECO:0000256" key="1">
    <source>
        <dbReference type="ARBA" id="ARBA00004141"/>
    </source>
</evidence>
<evidence type="ECO:0000259" key="11">
    <source>
        <dbReference type="Pfam" id="PF00999"/>
    </source>
</evidence>
<dbReference type="Proteomes" id="UP000834106">
    <property type="component" value="Chromosome 11"/>
</dbReference>
<dbReference type="InterPro" id="IPR038770">
    <property type="entry name" value="Na+/solute_symporter_sf"/>
</dbReference>
<keyword evidence="7" id="KW-0406">Ion transport</keyword>
<dbReference type="PANTHER" id="PTHR32468:SF23">
    <property type="entry name" value="CATION_H(+) ANTIPORTER 14"/>
    <property type="match status" value="1"/>
</dbReference>
<protein>
    <recommendedName>
        <fullName evidence="16">Cation/H+ exchanger domain-containing protein</fullName>
    </recommendedName>
</protein>
<evidence type="ECO:0000313" key="15">
    <source>
        <dbReference type="Proteomes" id="UP000834106"/>
    </source>
</evidence>
<dbReference type="Pfam" id="PF00999">
    <property type="entry name" value="Na_H_Exchanger"/>
    <property type="match status" value="1"/>
</dbReference>
<keyword evidence="8 10" id="KW-0472">Membrane</keyword>
<dbReference type="Pfam" id="PF23259">
    <property type="entry name" value="CHX17_C"/>
    <property type="match status" value="1"/>
</dbReference>
<feature type="transmembrane region" description="Helical" evidence="10">
    <location>
        <begin position="323"/>
        <end position="349"/>
    </location>
</feature>
<gene>
    <name evidence="14" type="ORF">FPE_LOCUS18192</name>
</gene>
<keyword evidence="3" id="KW-0633">Potassium transport</keyword>
<evidence type="ECO:0000256" key="5">
    <source>
        <dbReference type="ARBA" id="ARBA00022958"/>
    </source>
</evidence>
<evidence type="ECO:0000256" key="3">
    <source>
        <dbReference type="ARBA" id="ARBA00022538"/>
    </source>
</evidence>
<name>A0AAD1ZJ43_9LAMI</name>
<feature type="transmembrane region" description="Helical" evidence="10">
    <location>
        <begin position="356"/>
        <end position="375"/>
    </location>
</feature>
<feature type="transmembrane region" description="Helical" evidence="10">
    <location>
        <begin position="107"/>
        <end position="133"/>
    </location>
</feature>
<sequence>MSKRLSSSVGNIQGPYADEVLVCQYMHLTNAQGCLWFGGDPFNFSLPVLLSQLVVITTVASITWLILKPLKQSMTGIILGRSFLGHVQVYSEKLFPPEGRLRAGNNAVVIGATCFFLPLAIGLLAILVVPHFVILEESAETSLPLVATVNAITSFPVITSLLSDLNILNSEIGRIATLASLVSDVCHYLVSVVIGSVGLTLTSEVSVFWSIIWGPCFLIVIVFALRPTILHLAKHIPEGQQMKEIQFIVIVVIVLICGFLAQSLGQPAALGTFILGMAIPDGPPLGSALVYKLEIINSGLLVPAKFALSGLTMDLFSVKKGSAGAVFGVLIFFGYAGKFTGTLIPALYYRIPLRDAVSLSLIMCCRGIIEAVMYITMQEDGIIDSEAYALLLISMLIVTGIARPLIFHLYDPSARYFRHQKSSILCSDPFGELRMLVCIHNEENVPTLISVLEASTPQRKRPIAVFVLNLTELKGRAAAVLEPTIGKGKKLTTSRSWSEQIANAFNLFAQRNHGCVFVRYFTSIAPYASMHDDICTISLEQNTNIVIVPFHKQWTIDGRVGANSPSIRMVNQNVMQKAPCSVGVLVDRGQVAGRHSILGGQSMFQITMLFLGGADDCEALAYTSRLVENPQIELTFMWLRPWDHVKYDDDTEKTIDTQLVNQFRANTIGNQRVIYKEEMVSDAIGTTKVIRTIEDRCDLCIVGKYHEPDSQLLLGLTEWNESPELGLIGDMLATSDFRFSVLVVQQQPQEDEFMEKHPLQTVSCSYSTSGKYSLSSLNEDSCHSKF</sequence>
<comment type="subcellular location">
    <subcellularLocation>
        <location evidence="1">Membrane</location>
        <topology evidence="1">Multi-pass membrane protein</topology>
    </subcellularLocation>
</comment>
<feature type="transmembrane region" description="Helical" evidence="10">
    <location>
        <begin position="245"/>
        <end position="265"/>
    </location>
</feature>
<keyword evidence="2" id="KW-0813">Transport</keyword>
<dbReference type="InterPro" id="IPR057290">
    <property type="entry name" value="CHX17_C"/>
</dbReference>
<evidence type="ECO:0000313" key="14">
    <source>
        <dbReference type="EMBL" id="CAI9770762.1"/>
    </source>
</evidence>
<evidence type="ECO:0000259" key="13">
    <source>
        <dbReference type="Pfam" id="PF23259"/>
    </source>
</evidence>
<dbReference type="InterPro" id="IPR057291">
    <property type="entry name" value="CHX17_2nd"/>
</dbReference>
<feature type="transmembrane region" description="Helical" evidence="10">
    <location>
        <begin position="44"/>
        <end position="67"/>
    </location>
</feature>
<dbReference type="PANTHER" id="PTHR32468">
    <property type="entry name" value="CATION/H + ANTIPORTER"/>
    <property type="match status" value="1"/>
</dbReference>
<evidence type="ECO:0000256" key="6">
    <source>
        <dbReference type="ARBA" id="ARBA00022989"/>
    </source>
</evidence>
<dbReference type="GO" id="GO:1902600">
    <property type="term" value="P:proton transmembrane transport"/>
    <property type="evidence" value="ECO:0007669"/>
    <property type="project" value="InterPro"/>
</dbReference>
<evidence type="ECO:0000259" key="12">
    <source>
        <dbReference type="Pfam" id="PF23256"/>
    </source>
</evidence>
<reference evidence="14" key="1">
    <citation type="submission" date="2023-05" db="EMBL/GenBank/DDBJ databases">
        <authorList>
            <person name="Huff M."/>
        </authorList>
    </citation>
    <scope>NUCLEOTIDE SEQUENCE</scope>
</reference>
<dbReference type="AlphaFoldDB" id="A0AAD1ZJ43"/>